<dbReference type="PROSITE" id="PS50172">
    <property type="entry name" value="BRCT"/>
    <property type="match status" value="1"/>
</dbReference>
<evidence type="ECO:0000313" key="4">
    <source>
        <dbReference type="Proteomes" id="UP000076154"/>
    </source>
</evidence>
<dbReference type="Gene3D" id="3.40.50.10190">
    <property type="entry name" value="BRCT domain"/>
    <property type="match status" value="1"/>
</dbReference>
<comment type="caution">
    <text evidence="3">The sequence shown here is derived from an EMBL/GenBank/DDBJ whole genome shotgun (WGS) entry which is preliminary data.</text>
</comment>
<dbReference type="InterPro" id="IPR036420">
    <property type="entry name" value="BRCT_dom_sf"/>
</dbReference>
<dbReference type="Proteomes" id="UP000076154">
    <property type="component" value="Unassembled WGS sequence"/>
</dbReference>
<feature type="domain" description="BRCT" evidence="2">
    <location>
        <begin position="136"/>
        <end position="229"/>
    </location>
</feature>
<dbReference type="STRING" id="39966.A0A369JL09"/>
<dbReference type="AlphaFoldDB" id="A0A369JL09"/>
<gene>
    <name evidence="3" type="ORF">Hypma_010037</name>
</gene>
<dbReference type="GO" id="GO:0070987">
    <property type="term" value="P:error-free translesion synthesis"/>
    <property type="evidence" value="ECO:0007669"/>
    <property type="project" value="TreeGrafter"/>
</dbReference>
<dbReference type="GO" id="GO:0017125">
    <property type="term" value="F:deoxycytidyl transferase activity"/>
    <property type="evidence" value="ECO:0007669"/>
    <property type="project" value="TreeGrafter"/>
</dbReference>
<name>A0A369JL09_HYPMA</name>
<sequence>MDQYFPVISKATSSRKHTQEKDKRGSAMRYQPYGQKQSDHDPTPNTRNPGLRKLRNELKINGVKPSKSATTKFLLATLSDESNPITHSDSGDRADRVISTATGHQVSEGTMRDRRSYFEDRDCKLAIQRDVNPDSFEPQVLVNVRVYINGFLNNTTDIEMKRIIIQAGGQVVATPSGCTHILTSMQLSGTKTHKFLTTKSRNKFHVVRPEWVTDSIEAGKRQPEREYAIIKSCSTQTLHDMLQKQGEGFSELKEFR</sequence>
<evidence type="ECO:0000259" key="2">
    <source>
        <dbReference type="PROSITE" id="PS50172"/>
    </source>
</evidence>
<proteinExistence type="predicted"/>
<organism evidence="3 4">
    <name type="scientific">Hypsizygus marmoreus</name>
    <name type="common">White beech mushroom</name>
    <name type="synonym">Agaricus marmoreus</name>
    <dbReference type="NCBI Taxonomy" id="39966"/>
    <lineage>
        <taxon>Eukaryota</taxon>
        <taxon>Fungi</taxon>
        <taxon>Dikarya</taxon>
        <taxon>Basidiomycota</taxon>
        <taxon>Agaricomycotina</taxon>
        <taxon>Agaricomycetes</taxon>
        <taxon>Agaricomycetidae</taxon>
        <taxon>Agaricales</taxon>
        <taxon>Tricholomatineae</taxon>
        <taxon>Lyophyllaceae</taxon>
        <taxon>Hypsizygus</taxon>
    </lineage>
</organism>
<accession>A0A369JL09</accession>
<dbReference type="SMART" id="SM00292">
    <property type="entry name" value="BRCT"/>
    <property type="match status" value="1"/>
</dbReference>
<dbReference type="SUPFAM" id="SSF52113">
    <property type="entry name" value="BRCT domain"/>
    <property type="match status" value="1"/>
</dbReference>
<dbReference type="GO" id="GO:0042276">
    <property type="term" value="P:error-prone translesion synthesis"/>
    <property type="evidence" value="ECO:0007669"/>
    <property type="project" value="TreeGrafter"/>
</dbReference>
<feature type="region of interest" description="Disordered" evidence="1">
    <location>
        <begin position="1"/>
        <end position="53"/>
    </location>
</feature>
<keyword evidence="4" id="KW-1185">Reference proteome</keyword>
<dbReference type="GO" id="GO:0005634">
    <property type="term" value="C:nucleus"/>
    <property type="evidence" value="ECO:0007669"/>
    <property type="project" value="TreeGrafter"/>
</dbReference>
<dbReference type="GO" id="GO:0003887">
    <property type="term" value="F:DNA-directed DNA polymerase activity"/>
    <property type="evidence" value="ECO:0007669"/>
    <property type="project" value="TreeGrafter"/>
</dbReference>
<dbReference type="InParanoid" id="A0A369JL09"/>
<dbReference type="PANTHER" id="PTHR45990:SF1">
    <property type="entry name" value="DNA REPAIR PROTEIN REV1"/>
    <property type="match status" value="1"/>
</dbReference>
<reference evidence="3" key="1">
    <citation type="submission" date="2018-04" db="EMBL/GenBank/DDBJ databases">
        <title>Whole genome sequencing of Hypsizygus marmoreus.</title>
        <authorList>
            <person name="Choi I.-G."/>
            <person name="Min B."/>
            <person name="Kim J.-G."/>
            <person name="Kim S."/>
            <person name="Oh Y.-L."/>
            <person name="Kong W.-S."/>
            <person name="Park H."/>
            <person name="Jeong J."/>
            <person name="Song E.-S."/>
        </authorList>
    </citation>
    <scope>NUCLEOTIDE SEQUENCE [LARGE SCALE GENOMIC DNA]</scope>
    <source>
        <strain evidence="3">51987-8</strain>
    </source>
</reference>
<dbReference type="PANTHER" id="PTHR45990">
    <property type="entry name" value="DNA REPAIR PROTEIN REV1"/>
    <property type="match status" value="1"/>
</dbReference>
<dbReference type="Pfam" id="PF16589">
    <property type="entry name" value="BRCT_2"/>
    <property type="match status" value="1"/>
</dbReference>
<evidence type="ECO:0000256" key="1">
    <source>
        <dbReference type="SAM" id="MobiDB-lite"/>
    </source>
</evidence>
<evidence type="ECO:0000313" key="3">
    <source>
        <dbReference type="EMBL" id="RDB22538.1"/>
    </source>
</evidence>
<dbReference type="EMBL" id="LUEZ02000049">
    <property type="protein sequence ID" value="RDB22538.1"/>
    <property type="molecule type" value="Genomic_DNA"/>
</dbReference>
<protein>
    <recommendedName>
        <fullName evidence="2">BRCT domain-containing protein</fullName>
    </recommendedName>
</protein>
<dbReference type="InterPro" id="IPR001357">
    <property type="entry name" value="BRCT_dom"/>
</dbReference>
<dbReference type="OrthoDB" id="427711at2759"/>